<sequence length="245" mass="27014">MTSVDQETPADQAGFESAWTIADQIPGWLTRAQGAMLWQAVRRLGPAAHIVEIGSHQGRSTVVLGRAAQAIGARVTAIDPFVEGRLFGGASTRDRFEANLVRAGVTDTVTLLAEYSTKARPKWTGGAVDLTYIDGKHDYWTFADDLRWAEFMAPDAEVLVHDCFSSVGVTSGVALKVLPSRRYSYVDRAGSLARFRVTRPAAADRVRLVKQLPWFTRNVGLKVLLRLRLRPVARAFGHDSPYDPY</sequence>
<name>A0A8J3Z9W8_9ACTN</name>
<accession>A0A8J3Z9W8</accession>
<dbReference type="Proteomes" id="UP000612585">
    <property type="component" value="Unassembled WGS sequence"/>
</dbReference>
<dbReference type="SUPFAM" id="SSF53335">
    <property type="entry name" value="S-adenosyl-L-methionine-dependent methyltransferases"/>
    <property type="match status" value="1"/>
</dbReference>
<organism evidence="1 2">
    <name type="scientific">Virgisporangium aurantiacum</name>
    <dbReference type="NCBI Taxonomy" id="175570"/>
    <lineage>
        <taxon>Bacteria</taxon>
        <taxon>Bacillati</taxon>
        <taxon>Actinomycetota</taxon>
        <taxon>Actinomycetes</taxon>
        <taxon>Micromonosporales</taxon>
        <taxon>Micromonosporaceae</taxon>
        <taxon>Virgisporangium</taxon>
    </lineage>
</organism>
<reference evidence="1" key="1">
    <citation type="submission" date="2021-01" db="EMBL/GenBank/DDBJ databases">
        <title>Whole genome shotgun sequence of Virgisporangium aurantiacum NBRC 16421.</title>
        <authorList>
            <person name="Komaki H."/>
            <person name="Tamura T."/>
        </authorList>
    </citation>
    <scope>NUCLEOTIDE SEQUENCE</scope>
    <source>
        <strain evidence="1">NBRC 16421</strain>
    </source>
</reference>
<dbReference type="RefSeq" id="WP_203997627.1">
    <property type="nucleotide sequence ID" value="NZ_BOPG01000033.1"/>
</dbReference>
<evidence type="ECO:0008006" key="3">
    <source>
        <dbReference type="Google" id="ProtNLM"/>
    </source>
</evidence>
<dbReference type="AlphaFoldDB" id="A0A8J3Z9W8"/>
<protein>
    <recommendedName>
        <fullName evidence="3">Methyltransferase domain-containing protein</fullName>
    </recommendedName>
</protein>
<dbReference type="Pfam" id="PF13578">
    <property type="entry name" value="Methyltransf_24"/>
    <property type="match status" value="1"/>
</dbReference>
<dbReference type="InterPro" id="IPR029063">
    <property type="entry name" value="SAM-dependent_MTases_sf"/>
</dbReference>
<dbReference type="Gene3D" id="3.40.50.150">
    <property type="entry name" value="Vaccinia Virus protein VP39"/>
    <property type="match status" value="1"/>
</dbReference>
<gene>
    <name evidence="1" type="ORF">Vau01_053620</name>
</gene>
<evidence type="ECO:0000313" key="1">
    <source>
        <dbReference type="EMBL" id="GIJ57846.1"/>
    </source>
</evidence>
<comment type="caution">
    <text evidence="1">The sequence shown here is derived from an EMBL/GenBank/DDBJ whole genome shotgun (WGS) entry which is preliminary data.</text>
</comment>
<keyword evidence="2" id="KW-1185">Reference proteome</keyword>
<proteinExistence type="predicted"/>
<dbReference type="EMBL" id="BOPG01000033">
    <property type="protein sequence ID" value="GIJ57846.1"/>
    <property type="molecule type" value="Genomic_DNA"/>
</dbReference>
<evidence type="ECO:0000313" key="2">
    <source>
        <dbReference type="Proteomes" id="UP000612585"/>
    </source>
</evidence>